<keyword evidence="2" id="KW-0472">Membrane</keyword>
<evidence type="ECO:0000256" key="2">
    <source>
        <dbReference type="SAM" id="Phobius"/>
    </source>
</evidence>
<dbReference type="CDD" id="cd10936">
    <property type="entry name" value="CE4_DAC2"/>
    <property type="match status" value="1"/>
</dbReference>
<evidence type="ECO:0000313" key="3">
    <source>
        <dbReference type="EMBL" id="QTQ11366.1"/>
    </source>
</evidence>
<dbReference type="PANTHER" id="PTHR30105">
    <property type="entry name" value="UNCHARACTERIZED YIBQ-RELATED"/>
    <property type="match status" value="1"/>
</dbReference>
<evidence type="ECO:0000256" key="1">
    <source>
        <dbReference type="SAM" id="MobiDB-lite"/>
    </source>
</evidence>
<reference evidence="3" key="1">
    <citation type="submission" date="2020-05" db="EMBL/GenBank/DDBJ databases">
        <authorList>
            <person name="Zeng H."/>
            <person name="Chan Y.K."/>
            <person name="Watt R.M."/>
        </authorList>
    </citation>
    <scope>NUCLEOTIDE SEQUENCE</scope>
    <source>
        <strain evidence="3">ATCC 700773</strain>
    </source>
</reference>
<feature type="compositionally biased region" description="Polar residues" evidence="1">
    <location>
        <begin position="97"/>
        <end position="106"/>
    </location>
</feature>
<dbReference type="InterPro" id="IPR006837">
    <property type="entry name" value="Divergent_DAC"/>
</dbReference>
<evidence type="ECO:0000313" key="4">
    <source>
        <dbReference type="Proteomes" id="UP000671995"/>
    </source>
</evidence>
<keyword evidence="2" id="KW-1133">Transmembrane helix</keyword>
<dbReference type="AlphaFoldDB" id="A0A975EYN5"/>
<protein>
    <submittedName>
        <fullName evidence="3">Divergent polysaccharide deacetylase family protein</fullName>
    </submittedName>
</protein>
<dbReference type="SUPFAM" id="SSF88713">
    <property type="entry name" value="Glycoside hydrolase/deacetylase"/>
    <property type="match status" value="1"/>
</dbReference>
<dbReference type="Gene3D" id="3.20.20.370">
    <property type="entry name" value="Glycoside hydrolase/deacetylase"/>
    <property type="match status" value="1"/>
</dbReference>
<feature type="region of interest" description="Disordered" evidence="1">
    <location>
        <begin position="65"/>
        <end position="178"/>
    </location>
</feature>
<feature type="compositionally biased region" description="Polar residues" evidence="1">
    <location>
        <begin position="151"/>
        <end position="172"/>
    </location>
</feature>
<dbReference type="GO" id="GO:0005975">
    <property type="term" value="P:carbohydrate metabolic process"/>
    <property type="evidence" value="ECO:0007669"/>
    <property type="project" value="InterPro"/>
</dbReference>
<accession>A0A975EYN5</accession>
<dbReference type="PANTHER" id="PTHR30105:SF2">
    <property type="entry name" value="DIVERGENT POLYSACCHARIDE DEACETYLASE SUPERFAMILY"/>
    <property type="match status" value="1"/>
</dbReference>
<sequence>MLDGCVVTAPLKTMAKKRSFLKKTKVKLSASKIILLTAIITAVCVAMLVFSVLFSAGAARFSKSADGSRSEVSSALEGPPSDAAPPEKNNEKPGVPPQSSRGTAASLSGDLKSDSVKPAPKVLKNEADKLSHGTAPVPATNKSPGTPPVSSPNKSSGTQADSMSSKSQNTAVLASGRKDRAVADSVKEKEFDIPSAVGNPVLVFVFDDGGQNLSQLEKCLSIPFPITVAVLPSLVHSVESARRVRDSGHELILHQPMQALDLSVNPGPGAILPQMGTDDVMDIIFKNIAQIGPVAGFNNHEGSLIMENKILVVAVLEAAVQADVFFLDSRTTASSQAAQAALELGVSIYSRDIFLDNIRTRENIIAELLKGLAIANKKGNCIMIGHVWAAELLPDILKELYPLLVKKGYRFSVVSKSGAER</sequence>
<dbReference type="RefSeq" id="WP_210118161.1">
    <property type="nucleotide sequence ID" value="NZ_CP054257.1"/>
</dbReference>
<feature type="transmembrane region" description="Helical" evidence="2">
    <location>
        <begin position="33"/>
        <end position="54"/>
    </location>
</feature>
<gene>
    <name evidence="3" type="ORF">HRI96_03630</name>
</gene>
<dbReference type="Pfam" id="PF04748">
    <property type="entry name" value="Polysacc_deac_2"/>
    <property type="match status" value="1"/>
</dbReference>
<proteinExistence type="predicted"/>
<organism evidence="3 4">
    <name type="scientific">Treponema parvum</name>
    <dbReference type="NCBI Taxonomy" id="138851"/>
    <lineage>
        <taxon>Bacteria</taxon>
        <taxon>Pseudomonadati</taxon>
        <taxon>Spirochaetota</taxon>
        <taxon>Spirochaetia</taxon>
        <taxon>Spirochaetales</taxon>
        <taxon>Treponemataceae</taxon>
        <taxon>Treponema</taxon>
    </lineage>
</organism>
<dbReference type="Proteomes" id="UP000671995">
    <property type="component" value="Chromosome"/>
</dbReference>
<reference evidence="3" key="2">
    <citation type="journal article" date="2021" name="Microbiol. Resour. Announc.">
        <title>Complete Genome Sequences of Three Human Oral Treponema parvum Isolates.</title>
        <authorList>
            <person name="Zeng H."/>
            <person name="Watt R.M."/>
        </authorList>
    </citation>
    <scope>NUCLEOTIDE SEQUENCE</scope>
    <source>
        <strain evidence="3">ATCC 700773</strain>
    </source>
</reference>
<dbReference type="InterPro" id="IPR011330">
    <property type="entry name" value="Glyco_hydro/deAcase_b/a-brl"/>
</dbReference>
<dbReference type="EMBL" id="CP054257">
    <property type="protein sequence ID" value="QTQ11366.1"/>
    <property type="molecule type" value="Genomic_DNA"/>
</dbReference>
<keyword evidence="2" id="KW-0812">Transmembrane</keyword>
<name>A0A975EYN5_9SPIR</name>